<dbReference type="Gene3D" id="3.40.30.10">
    <property type="entry name" value="Glutaredoxin"/>
    <property type="match status" value="1"/>
</dbReference>
<keyword evidence="3" id="KW-1185">Reference proteome</keyword>
<dbReference type="Pfam" id="PF00578">
    <property type="entry name" value="AhpC-TSA"/>
    <property type="match status" value="1"/>
</dbReference>
<gene>
    <name evidence="2" type="ORF">MFFC18_44890</name>
</gene>
<evidence type="ECO:0000259" key="1">
    <source>
        <dbReference type="Pfam" id="PF00578"/>
    </source>
</evidence>
<protein>
    <submittedName>
        <fullName evidence="2">AhpC/TSA family protein</fullName>
    </submittedName>
</protein>
<dbReference type="Proteomes" id="UP000322214">
    <property type="component" value="Chromosome"/>
</dbReference>
<dbReference type="KEGG" id="mff:MFFC18_44890"/>
<dbReference type="InterPro" id="IPR036249">
    <property type="entry name" value="Thioredoxin-like_sf"/>
</dbReference>
<accession>A0A5B9PDT6</accession>
<organism evidence="2 3">
    <name type="scientific">Mariniblastus fucicola</name>
    <dbReference type="NCBI Taxonomy" id="980251"/>
    <lineage>
        <taxon>Bacteria</taxon>
        <taxon>Pseudomonadati</taxon>
        <taxon>Planctomycetota</taxon>
        <taxon>Planctomycetia</taxon>
        <taxon>Pirellulales</taxon>
        <taxon>Pirellulaceae</taxon>
        <taxon>Mariniblastus</taxon>
    </lineage>
</organism>
<proteinExistence type="predicted"/>
<dbReference type="RefSeq" id="WP_075083865.1">
    <property type="nucleotide sequence ID" value="NZ_CP042912.1"/>
</dbReference>
<evidence type="ECO:0000313" key="2">
    <source>
        <dbReference type="EMBL" id="QEG24568.1"/>
    </source>
</evidence>
<dbReference type="STRING" id="980251.GCA_001642875_01080"/>
<dbReference type="SUPFAM" id="SSF52833">
    <property type="entry name" value="Thioredoxin-like"/>
    <property type="match status" value="1"/>
</dbReference>
<feature type="domain" description="Alkyl hydroperoxide reductase subunit C/ Thiol specific antioxidant" evidence="1">
    <location>
        <begin position="2"/>
        <end position="104"/>
    </location>
</feature>
<evidence type="ECO:0000313" key="3">
    <source>
        <dbReference type="Proteomes" id="UP000322214"/>
    </source>
</evidence>
<name>A0A5B9PDT6_9BACT</name>
<dbReference type="AlphaFoldDB" id="A0A5B9PDT6"/>
<dbReference type="GO" id="GO:0016209">
    <property type="term" value="F:antioxidant activity"/>
    <property type="evidence" value="ECO:0007669"/>
    <property type="project" value="InterPro"/>
</dbReference>
<sequence length="126" mass="13913">MELEALQSNLQTILDRGAALIAFCPQLQHFNQSITKELGLGFPVLQDVNNQIATSFGLTVSTPPDVIEAERSLGLELPETNGTDHWDLPMPSRFVIGRGGEIRFASVHADHRLRSEPEECLDFIGD</sequence>
<reference evidence="2 3" key="1">
    <citation type="submission" date="2019-08" db="EMBL/GenBank/DDBJ databases">
        <title>Deep-cultivation of Planctomycetes and their phenomic and genomic characterization uncovers novel biology.</title>
        <authorList>
            <person name="Wiegand S."/>
            <person name="Jogler M."/>
            <person name="Boedeker C."/>
            <person name="Pinto D."/>
            <person name="Vollmers J."/>
            <person name="Rivas-Marin E."/>
            <person name="Kohn T."/>
            <person name="Peeters S.H."/>
            <person name="Heuer A."/>
            <person name="Rast P."/>
            <person name="Oberbeckmann S."/>
            <person name="Bunk B."/>
            <person name="Jeske O."/>
            <person name="Meyerdierks A."/>
            <person name="Storesund J.E."/>
            <person name="Kallscheuer N."/>
            <person name="Luecker S."/>
            <person name="Lage O.M."/>
            <person name="Pohl T."/>
            <person name="Merkel B.J."/>
            <person name="Hornburger P."/>
            <person name="Mueller R.-W."/>
            <person name="Bruemmer F."/>
            <person name="Labrenz M."/>
            <person name="Spormann A.M."/>
            <person name="Op den Camp H."/>
            <person name="Overmann J."/>
            <person name="Amann R."/>
            <person name="Jetten M.S.M."/>
            <person name="Mascher T."/>
            <person name="Medema M.H."/>
            <person name="Devos D.P."/>
            <person name="Kaster A.-K."/>
            <person name="Ovreas L."/>
            <person name="Rohde M."/>
            <person name="Galperin M.Y."/>
            <person name="Jogler C."/>
        </authorList>
    </citation>
    <scope>NUCLEOTIDE SEQUENCE [LARGE SCALE GENOMIC DNA]</scope>
    <source>
        <strain evidence="2 3">FC18</strain>
    </source>
</reference>
<dbReference type="EMBL" id="CP042912">
    <property type="protein sequence ID" value="QEG24568.1"/>
    <property type="molecule type" value="Genomic_DNA"/>
</dbReference>
<dbReference type="InterPro" id="IPR000866">
    <property type="entry name" value="AhpC/TSA"/>
</dbReference>
<dbReference type="GO" id="GO:0016491">
    <property type="term" value="F:oxidoreductase activity"/>
    <property type="evidence" value="ECO:0007669"/>
    <property type="project" value="InterPro"/>
</dbReference>